<dbReference type="GeneID" id="19398282"/>
<gene>
    <name evidence="2" type="ORF">SETTUDRAFT_162118</name>
</gene>
<reference evidence="2 3" key="2">
    <citation type="journal article" date="2013" name="PLoS Genet.">
        <title>Comparative genome structure, secondary metabolite, and effector coding capacity across Cochliobolus pathogens.</title>
        <authorList>
            <person name="Condon B.J."/>
            <person name="Leng Y."/>
            <person name="Wu D."/>
            <person name="Bushley K.E."/>
            <person name="Ohm R.A."/>
            <person name="Otillar R."/>
            <person name="Martin J."/>
            <person name="Schackwitz W."/>
            <person name="Grimwood J."/>
            <person name="MohdZainudin N."/>
            <person name="Xue C."/>
            <person name="Wang R."/>
            <person name="Manning V.A."/>
            <person name="Dhillon B."/>
            <person name="Tu Z.J."/>
            <person name="Steffenson B.J."/>
            <person name="Salamov A."/>
            <person name="Sun H."/>
            <person name="Lowry S."/>
            <person name="LaButti K."/>
            <person name="Han J."/>
            <person name="Copeland A."/>
            <person name="Lindquist E."/>
            <person name="Barry K."/>
            <person name="Schmutz J."/>
            <person name="Baker S.E."/>
            <person name="Ciuffetti L.M."/>
            <person name="Grigoriev I.V."/>
            <person name="Zhong S."/>
            <person name="Turgeon B.G."/>
        </authorList>
    </citation>
    <scope>NUCLEOTIDE SEQUENCE [LARGE SCALE GENOMIC DNA]</scope>
    <source>
        <strain evidence="3">28A</strain>
    </source>
</reference>
<evidence type="ECO:0000313" key="3">
    <source>
        <dbReference type="Proteomes" id="UP000016935"/>
    </source>
</evidence>
<dbReference type="HOGENOM" id="CLU_2470494_0_0_1"/>
<reference evidence="2 3" key="1">
    <citation type="journal article" date="2012" name="PLoS Pathog.">
        <title>Diverse lifestyles and strategies of plant pathogenesis encoded in the genomes of eighteen Dothideomycetes fungi.</title>
        <authorList>
            <person name="Ohm R.A."/>
            <person name="Feau N."/>
            <person name="Henrissat B."/>
            <person name="Schoch C.L."/>
            <person name="Horwitz B.A."/>
            <person name="Barry K.W."/>
            <person name="Condon B.J."/>
            <person name="Copeland A.C."/>
            <person name="Dhillon B."/>
            <person name="Glaser F."/>
            <person name="Hesse C.N."/>
            <person name="Kosti I."/>
            <person name="LaButti K."/>
            <person name="Lindquist E.A."/>
            <person name="Lucas S."/>
            <person name="Salamov A.A."/>
            <person name="Bradshaw R.E."/>
            <person name="Ciuffetti L."/>
            <person name="Hamelin R.C."/>
            <person name="Kema G.H.J."/>
            <person name="Lawrence C."/>
            <person name="Scott J.A."/>
            <person name="Spatafora J.W."/>
            <person name="Turgeon B.G."/>
            <person name="de Wit P.J.G.M."/>
            <person name="Zhong S."/>
            <person name="Goodwin S.B."/>
            <person name="Grigoriev I.V."/>
        </authorList>
    </citation>
    <scope>NUCLEOTIDE SEQUENCE [LARGE SCALE GENOMIC DNA]</scope>
    <source>
        <strain evidence="3">28A</strain>
    </source>
</reference>
<feature type="compositionally biased region" description="Low complexity" evidence="1">
    <location>
        <begin position="53"/>
        <end position="63"/>
    </location>
</feature>
<protein>
    <submittedName>
        <fullName evidence="2">Uncharacterized protein</fullName>
    </submittedName>
</protein>
<dbReference type="EMBL" id="KB908481">
    <property type="protein sequence ID" value="EOA91402.1"/>
    <property type="molecule type" value="Genomic_DNA"/>
</dbReference>
<name>R0KUC6_EXST2</name>
<feature type="region of interest" description="Disordered" evidence="1">
    <location>
        <begin position="18"/>
        <end position="70"/>
    </location>
</feature>
<dbReference type="Proteomes" id="UP000016935">
    <property type="component" value="Unassembled WGS sequence"/>
</dbReference>
<feature type="compositionally biased region" description="Basic and acidic residues" evidence="1">
    <location>
        <begin position="19"/>
        <end position="32"/>
    </location>
</feature>
<dbReference type="AlphaFoldDB" id="R0KUC6"/>
<proteinExistence type="predicted"/>
<keyword evidence="3" id="KW-1185">Reference proteome</keyword>
<dbReference type="RefSeq" id="XP_008020635.1">
    <property type="nucleotide sequence ID" value="XM_008022444.1"/>
</dbReference>
<organism evidence="2 3">
    <name type="scientific">Exserohilum turcicum (strain 28A)</name>
    <name type="common">Northern leaf blight fungus</name>
    <name type="synonym">Setosphaeria turcica</name>
    <dbReference type="NCBI Taxonomy" id="671987"/>
    <lineage>
        <taxon>Eukaryota</taxon>
        <taxon>Fungi</taxon>
        <taxon>Dikarya</taxon>
        <taxon>Ascomycota</taxon>
        <taxon>Pezizomycotina</taxon>
        <taxon>Dothideomycetes</taxon>
        <taxon>Pleosporomycetidae</taxon>
        <taxon>Pleosporales</taxon>
        <taxon>Pleosporineae</taxon>
        <taxon>Pleosporaceae</taxon>
        <taxon>Exserohilum</taxon>
    </lineage>
</organism>
<evidence type="ECO:0000313" key="2">
    <source>
        <dbReference type="EMBL" id="EOA91402.1"/>
    </source>
</evidence>
<accession>R0KUC6</accession>
<sequence length="88" mass="9124">MGVEMGIAEAKVLVVQRDAGGKRQARGEKRAASGEQSPEAEIRSSPGWGVAEATATPTAPAPTSVDNKPTYPLFPFPVASRTLGTCGR</sequence>
<evidence type="ECO:0000256" key="1">
    <source>
        <dbReference type="SAM" id="MobiDB-lite"/>
    </source>
</evidence>